<keyword evidence="1" id="KW-0812">Transmembrane</keyword>
<keyword evidence="1" id="KW-1133">Transmembrane helix</keyword>
<sequence>MGTFWLGGALLLVVWYGLSYLVFNWWGVISAMVVTLFFTVLFHYFHTAEKKIGDKKG</sequence>
<evidence type="ECO:0000313" key="2">
    <source>
        <dbReference type="EMBL" id="ALB22621.1"/>
    </source>
</evidence>
<reference evidence="2 3" key="1">
    <citation type="journal article" date="2014" name="Genome Announc.">
        <title>Comparative Genome Analysis of Two Isolates of the Fish Pathogen Piscirickettsia salmonis from Different Hosts Reveals Major Differences in Virulence-Associated Secretion Systems.</title>
        <authorList>
            <person name="Bohle H."/>
            <person name="Henriquez P."/>
            <person name="Grothusen H."/>
            <person name="Navas E."/>
            <person name="Sandoval A."/>
            <person name="Bustamante F."/>
            <person name="Bustos P."/>
            <person name="Mancilla M."/>
        </authorList>
    </citation>
    <scope>NUCLEOTIDE SEQUENCE [LARGE SCALE GENOMIC DNA]</scope>
    <source>
        <strain evidence="3">B1-32597</strain>
    </source>
</reference>
<name>A0AAC9EUY7_PISSA</name>
<dbReference type="EMBL" id="CP012508">
    <property type="protein sequence ID" value="ALB22621.1"/>
    <property type="molecule type" value="Genomic_DNA"/>
</dbReference>
<evidence type="ECO:0000313" key="3">
    <source>
        <dbReference type="Proteomes" id="UP000029558"/>
    </source>
</evidence>
<dbReference type="RefSeq" id="WP_017377582.1">
    <property type="nucleotide sequence ID" value="NZ_CP012508.1"/>
</dbReference>
<feature type="transmembrane region" description="Helical" evidence="1">
    <location>
        <begin position="29"/>
        <end position="46"/>
    </location>
</feature>
<dbReference type="Proteomes" id="UP000029558">
    <property type="component" value="Chromosome"/>
</dbReference>
<organism evidence="2 3">
    <name type="scientific">Piscirickettsia salmonis</name>
    <dbReference type="NCBI Taxonomy" id="1238"/>
    <lineage>
        <taxon>Bacteria</taxon>
        <taxon>Pseudomonadati</taxon>
        <taxon>Pseudomonadota</taxon>
        <taxon>Gammaproteobacteria</taxon>
        <taxon>Thiotrichales</taxon>
        <taxon>Piscirickettsiaceae</taxon>
        <taxon>Piscirickettsia</taxon>
    </lineage>
</organism>
<accession>A0AAC9EUY7</accession>
<dbReference type="AlphaFoldDB" id="A0AAC9EUY7"/>
<proteinExistence type="predicted"/>
<protein>
    <submittedName>
        <fullName evidence="2">Membrane protein</fullName>
    </submittedName>
</protein>
<evidence type="ECO:0000256" key="1">
    <source>
        <dbReference type="SAM" id="Phobius"/>
    </source>
</evidence>
<keyword evidence="1" id="KW-0472">Membrane</keyword>
<gene>
    <name evidence="2" type="ORF">KU39_1439</name>
</gene>